<reference evidence="9" key="1">
    <citation type="journal article" date="2014" name="Int. J. Syst. Evol. Microbiol.">
        <title>Complete genome sequence of Corynebacterium casei LMG S-19264T (=DSM 44701T), isolated from a smear-ripened cheese.</title>
        <authorList>
            <consortium name="US DOE Joint Genome Institute (JGI-PGF)"/>
            <person name="Walter F."/>
            <person name="Albersmeier A."/>
            <person name="Kalinowski J."/>
            <person name="Ruckert C."/>
        </authorList>
    </citation>
    <scope>NUCLEOTIDE SEQUENCE</scope>
    <source>
        <strain evidence="9">CGMCC 1.15762</strain>
    </source>
</reference>
<dbReference type="InterPro" id="IPR004099">
    <property type="entry name" value="Pyr_nucl-diS_OxRdtase_dimer"/>
</dbReference>
<keyword evidence="5" id="KW-0520">NAD</keyword>
<keyword evidence="5" id="KW-0547">Nucleotide-binding</keyword>
<evidence type="ECO:0000256" key="6">
    <source>
        <dbReference type="PIRSR" id="PIRSR000350-4"/>
    </source>
</evidence>
<evidence type="ECO:0000256" key="1">
    <source>
        <dbReference type="ARBA" id="ARBA00007532"/>
    </source>
</evidence>
<feature type="binding site" evidence="5">
    <location>
        <position position="304"/>
    </location>
    <ligand>
        <name>FAD</name>
        <dbReference type="ChEBI" id="CHEBI:57692"/>
    </ligand>
</feature>
<feature type="binding site" evidence="5">
    <location>
        <begin position="141"/>
        <end position="143"/>
    </location>
    <ligand>
        <name>FAD</name>
        <dbReference type="ChEBI" id="CHEBI:57692"/>
    </ligand>
</feature>
<feature type="domain" description="FAD/NAD(P)-binding" evidence="8">
    <location>
        <begin position="7"/>
        <end position="319"/>
    </location>
</feature>
<feature type="binding site" evidence="5">
    <location>
        <position position="262"/>
    </location>
    <ligand>
        <name>NAD(+)</name>
        <dbReference type="ChEBI" id="CHEBI:57540"/>
    </ligand>
</feature>
<evidence type="ECO:0000313" key="9">
    <source>
        <dbReference type="EMBL" id="GGG70209.1"/>
    </source>
</evidence>
<feature type="active site" description="Proton acceptor" evidence="4">
    <location>
        <position position="431"/>
    </location>
</feature>
<evidence type="ECO:0000256" key="3">
    <source>
        <dbReference type="ARBA" id="ARBA00022827"/>
    </source>
</evidence>
<dbReference type="PRINTS" id="PR00411">
    <property type="entry name" value="PNDRDTASEI"/>
</dbReference>
<dbReference type="SUPFAM" id="SSF55424">
    <property type="entry name" value="FAD/NAD-linked reductases, dimerisation (C-terminal) domain"/>
    <property type="match status" value="1"/>
</dbReference>
<evidence type="ECO:0000256" key="2">
    <source>
        <dbReference type="ARBA" id="ARBA00022630"/>
    </source>
</evidence>
<evidence type="ECO:0000313" key="10">
    <source>
        <dbReference type="Proteomes" id="UP000617145"/>
    </source>
</evidence>
<dbReference type="Gene3D" id="3.50.50.60">
    <property type="entry name" value="FAD/NAD(P)-binding domain"/>
    <property type="match status" value="2"/>
</dbReference>
<evidence type="ECO:0000256" key="4">
    <source>
        <dbReference type="PIRSR" id="PIRSR000350-2"/>
    </source>
</evidence>
<dbReference type="AlphaFoldDB" id="A0A8J2ZIU4"/>
<evidence type="ECO:0000259" key="7">
    <source>
        <dbReference type="Pfam" id="PF02852"/>
    </source>
</evidence>
<dbReference type="PANTHER" id="PTHR43014:SF4">
    <property type="entry name" value="PYRIDINE NUCLEOTIDE-DISULFIDE OXIDOREDUCTASE RCLA-RELATED"/>
    <property type="match status" value="1"/>
</dbReference>
<keyword evidence="2" id="KW-0285">Flavoprotein</keyword>
<evidence type="ECO:0000259" key="8">
    <source>
        <dbReference type="Pfam" id="PF07992"/>
    </source>
</evidence>
<feature type="binding site" evidence="5">
    <location>
        <begin position="178"/>
        <end position="185"/>
    </location>
    <ligand>
        <name>NAD(+)</name>
        <dbReference type="ChEBI" id="CHEBI:57540"/>
    </ligand>
</feature>
<dbReference type="PANTHER" id="PTHR43014">
    <property type="entry name" value="MERCURIC REDUCTASE"/>
    <property type="match status" value="1"/>
</dbReference>
<dbReference type="PIRSF" id="PIRSF000350">
    <property type="entry name" value="Mercury_reductase_MerA"/>
    <property type="match status" value="1"/>
</dbReference>
<dbReference type="InterPro" id="IPR036188">
    <property type="entry name" value="FAD/NAD-bd_sf"/>
</dbReference>
<dbReference type="NCBIfam" id="NF004939">
    <property type="entry name" value="PRK06292.1-1"/>
    <property type="match status" value="1"/>
</dbReference>
<dbReference type="GO" id="GO:0050660">
    <property type="term" value="F:flavin adenine dinucleotide binding"/>
    <property type="evidence" value="ECO:0007669"/>
    <property type="project" value="TreeGrafter"/>
</dbReference>
<dbReference type="PRINTS" id="PR00368">
    <property type="entry name" value="FADPNR"/>
</dbReference>
<comment type="caution">
    <text evidence="9">The sequence shown here is derived from an EMBL/GenBank/DDBJ whole genome shotgun (WGS) entry which is preliminary data.</text>
</comment>
<comment type="cofactor">
    <cofactor evidence="5">
        <name>FAD</name>
        <dbReference type="ChEBI" id="CHEBI:57692"/>
    </cofactor>
    <text evidence="5">Binds 1 FAD per subunit.</text>
</comment>
<dbReference type="InterPro" id="IPR016156">
    <property type="entry name" value="FAD/NAD-linked_Rdtase_dimer_sf"/>
</dbReference>
<dbReference type="Pfam" id="PF07992">
    <property type="entry name" value="Pyr_redox_2"/>
    <property type="match status" value="1"/>
</dbReference>
<feature type="disulfide bond" description="Redox-active" evidence="6">
    <location>
        <begin position="43"/>
        <end position="48"/>
    </location>
</feature>
<feature type="domain" description="Pyridine nucleotide-disulphide oxidoreductase dimerisation" evidence="7">
    <location>
        <begin position="342"/>
        <end position="441"/>
    </location>
</feature>
<feature type="binding site" evidence="5">
    <location>
        <position position="52"/>
    </location>
    <ligand>
        <name>FAD</name>
        <dbReference type="ChEBI" id="CHEBI:57692"/>
    </ligand>
</feature>
<keyword evidence="10" id="KW-1185">Reference proteome</keyword>
<sequence length="465" mass="48963">MTDLTCDVAIIGAGTAGLAAERSARKNGATTLLIDPEFIGTTCATVGCMPSKLLIAAAHRAHDARGTDTFGVHTGEVTVNGPEVMTRLRRLRDDFAGATRDSIMDLPDEIRIQSRAHFTGPTTLELEDGRSVSAKAVIIATGSSPMVPPPYRDLGDRLLTNDTLFELPDLPRRLAVIGGGIIGMELAQAMARLGVKVTLFDQSDSLGGTRDEDIHDALYDALSHEMTLRLGTDPQPTALEVGLRIDWEGGSEEFDKVLVATGRPPNIKGLGLDATGLDLDDKGMPQVCPATLQCGDLPIFMVGDADADRPLLHEASDEGAIAGRNAVSFPAPVPGTRKVPLAVTFTDPPLVTVGQPADEGAVTGTADYTDQGRAKVEDRATGLARLHADREGRLIGADLFCPGADHMAHLLALAITQGMTAGDMLDLPIYHPTLEEGLKTALREICGAIPLQHPGDRDCGSPSGA</sequence>
<dbReference type="SUPFAM" id="SSF51905">
    <property type="entry name" value="FAD/NAD(P)-binding domain"/>
    <property type="match status" value="2"/>
</dbReference>
<accession>A0A8J2ZIU4</accession>
<organism evidence="9 10">
    <name type="scientific">Salipiger pallidus</name>
    <dbReference type="NCBI Taxonomy" id="1775170"/>
    <lineage>
        <taxon>Bacteria</taxon>
        <taxon>Pseudomonadati</taxon>
        <taxon>Pseudomonadota</taxon>
        <taxon>Alphaproteobacteria</taxon>
        <taxon>Rhodobacterales</taxon>
        <taxon>Roseobacteraceae</taxon>
        <taxon>Salipiger</taxon>
    </lineage>
</organism>
<keyword evidence="3 5" id="KW-0274">FAD</keyword>
<reference evidence="9" key="2">
    <citation type="submission" date="2020-09" db="EMBL/GenBank/DDBJ databases">
        <authorList>
            <person name="Sun Q."/>
            <person name="Zhou Y."/>
        </authorList>
    </citation>
    <scope>NUCLEOTIDE SEQUENCE</scope>
    <source>
        <strain evidence="9">CGMCC 1.15762</strain>
    </source>
</reference>
<protein>
    <submittedName>
        <fullName evidence="9">Dihydrolipoyl dehydrogenase</fullName>
    </submittedName>
</protein>
<comment type="similarity">
    <text evidence="1">Belongs to the class-I pyridine nucleotide-disulfide oxidoreductase family.</text>
</comment>
<dbReference type="InterPro" id="IPR023753">
    <property type="entry name" value="FAD/NAD-binding_dom"/>
</dbReference>
<dbReference type="Proteomes" id="UP000617145">
    <property type="component" value="Unassembled WGS sequence"/>
</dbReference>
<dbReference type="GO" id="GO:0003955">
    <property type="term" value="F:NAD(P)H dehydrogenase (quinone) activity"/>
    <property type="evidence" value="ECO:0007669"/>
    <property type="project" value="TreeGrafter"/>
</dbReference>
<dbReference type="Pfam" id="PF02852">
    <property type="entry name" value="Pyr_redox_dim"/>
    <property type="match status" value="1"/>
</dbReference>
<dbReference type="Gene3D" id="3.30.390.30">
    <property type="match status" value="1"/>
</dbReference>
<dbReference type="EMBL" id="BMJV01000003">
    <property type="protein sequence ID" value="GGG70209.1"/>
    <property type="molecule type" value="Genomic_DNA"/>
</dbReference>
<gene>
    <name evidence="9" type="ORF">GCM10011415_17210</name>
</gene>
<dbReference type="InterPro" id="IPR001100">
    <property type="entry name" value="Pyr_nuc-diS_OxRdtase"/>
</dbReference>
<dbReference type="RefSeq" id="WP_188789820.1">
    <property type="nucleotide sequence ID" value="NZ_BMJV01000003.1"/>
</dbReference>
<name>A0A8J2ZIU4_9RHOB</name>
<proteinExistence type="inferred from homology"/>
<evidence type="ECO:0000256" key="5">
    <source>
        <dbReference type="PIRSR" id="PIRSR000350-3"/>
    </source>
</evidence>